<evidence type="ECO:0000256" key="19">
    <source>
        <dbReference type="PIRSR" id="PIRSR621190-2"/>
    </source>
</evidence>
<feature type="binding site" evidence="18">
    <location>
        <position position="234"/>
    </location>
    <ligand>
        <name>Zn(2+)</name>
        <dbReference type="ChEBI" id="CHEBI:29105"/>
        <label>2</label>
        <note>catalytic</note>
    </ligand>
</feature>
<dbReference type="PROSITE" id="PS00024">
    <property type="entry name" value="HEMOPEXIN"/>
    <property type="match status" value="1"/>
</dbReference>
<dbReference type="Gene3D" id="3.40.390.10">
    <property type="entry name" value="Collagenase (Catalytic Domain)"/>
    <property type="match status" value="1"/>
</dbReference>
<name>A0A8C4NFT2_EPTBU</name>
<evidence type="ECO:0000256" key="21">
    <source>
        <dbReference type="PIRSR" id="PIRSR621190-5"/>
    </source>
</evidence>
<keyword evidence="7 25" id="KW-0732">Signal</keyword>
<dbReference type="Ensembl" id="ENSEBUT00000006483.1">
    <property type="protein sequence ID" value="ENSEBUP00000006035.1"/>
    <property type="gene ID" value="ENSEBUG00000004030.1"/>
</dbReference>
<evidence type="ECO:0000256" key="11">
    <source>
        <dbReference type="ARBA" id="ARBA00022837"/>
    </source>
</evidence>
<dbReference type="InterPro" id="IPR001818">
    <property type="entry name" value="Pept_M10_metallopeptidase"/>
</dbReference>
<dbReference type="InterPro" id="IPR036365">
    <property type="entry name" value="PGBD-like_sf"/>
</dbReference>
<keyword evidence="9" id="KW-0378">Hydrolase</keyword>
<evidence type="ECO:0000256" key="20">
    <source>
        <dbReference type="PIRSR" id="PIRSR621190-4"/>
    </source>
</evidence>
<feature type="binding site" evidence="19">
    <location>
        <position position="428"/>
    </location>
    <ligand>
        <name>Ca(2+)</name>
        <dbReference type="ChEBI" id="CHEBI:29108"/>
        <label>5</label>
    </ligand>
</feature>
<evidence type="ECO:0000256" key="13">
    <source>
        <dbReference type="ARBA" id="ARBA00023049"/>
    </source>
</evidence>
<dbReference type="Pfam" id="PF00413">
    <property type="entry name" value="Peptidase_M10"/>
    <property type="match status" value="1"/>
</dbReference>
<dbReference type="Pfam" id="PF00045">
    <property type="entry name" value="Hemopexin"/>
    <property type="match status" value="4"/>
</dbReference>
<keyword evidence="28" id="KW-1185">Reference proteome</keyword>
<comment type="cofactor">
    <cofactor evidence="19">
        <name>Zn(2+)</name>
        <dbReference type="ChEBI" id="CHEBI:29105"/>
    </cofactor>
    <text evidence="19">Binds 2 Zn(2+) ions per subunit.</text>
</comment>
<keyword evidence="14 24" id="KW-0472">Membrane</keyword>
<dbReference type="InterPro" id="IPR000585">
    <property type="entry name" value="Hemopexin-like_dom"/>
</dbReference>
<feature type="binding site" evidence="19">
    <location>
        <position position="203"/>
    </location>
    <ligand>
        <name>Ca(2+)</name>
        <dbReference type="ChEBI" id="CHEBI:29108"/>
        <label>2</label>
    </ligand>
</feature>
<feature type="binding site" evidence="18">
    <location>
        <position position="230"/>
    </location>
    <ligand>
        <name>Zn(2+)</name>
        <dbReference type="ChEBI" id="CHEBI:29105"/>
        <label>2</label>
        <note>catalytic</note>
    </ligand>
</feature>
<feature type="modified residue" description="Phosphotyrosine; by PKDCC" evidence="20">
    <location>
        <position position="409"/>
    </location>
</feature>
<feature type="binding site" evidence="19">
    <location>
        <position position="381"/>
    </location>
    <ligand>
        <name>Ca(2+)</name>
        <dbReference type="ChEBI" id="CHEBI:29108"/>
        <label>5</label>
    </ligand>
</feature>
<feature type="region of interest" description="Disordered" evidence="23">
    <location>
        <begin position="272"/>
        <end position="323"/>
    </location>
</feature>
<dbReference type="GO" id="GO:0004222">
    <property type="term" value="F:metalloendopeptidase activity"/>
    <property type="evidence" value="ECO:0007669"/>
    <property type="project" value="InterPro"/>
</dbReference>
<evidence type="ECO:0000256" key="12">
    <source>
        <dbReference type="ARBA" id="ARBA00022989"/>
    </source>
</evidence>
<dbReference type="InterPro" id="IPR033739">
    <property type="entry name" value="M10A_MMP"/>
</dbReference>
<dbReference type="InterPro" id="IPR018486">
    <property type="entry name" value="Hemopexin_CS"/>
</dbReference>
<keyword evidence="13" id="KW-0482">Metalloprotease</keyword>
<dbReference type="InterPro" id="IPR024079">
    <property type="entry name" value="MetalloPept_cat_dom_sf"/>
</dbReference>
<evidence type="ECO:0000256" key="4">
    <source>
        <dbReference type="ARBA" id="ARBA00022685"/>
    </source>
</evidence>
<dbReference type="GeneTree" id="ENSGT00940000158315"/>
<dbReference type="SUPFAM" id="SSF55486">
    <property type="entry name" value="Metalloproteases ('zincins'), catalytic domain"/>
    <property type="match status" value="1"/>
</dbReference>
<feature type="binding site" evidence="19">
    <location>
        <position position="334"/>
    </location>
    <ligand>
        <name>Ca(2+)</name>
        <dbReference type="ChEBI" id="CHEBI:29108"/>
        <label>4</label>
    </ligand>
</feature>
<evidence type="ECO:0000256" key="5">
    <source>
        <dbReference type="ARBA" id="ARBA00022692"/>
    </source>
</evidence>
<dbReference type="InterPro" id="IPR021805">
    <property type="entry name" value="Pept_M10A_metallopeptidase_C"/>
</dbReference>
<feature type="binding site" evidence="19">
    <location>
        <position position="179"/>
    </location>
    <ligand>
        <name>Zn(2+)</name>
        <dbReference type="ChEBI" id="CHEBI:29105"/>
        <label>1</label>
    </ligand>
</feature>
<evidence type="ECO:0000313" key="28">
    <source>
        <dbReference type="Proteomes" id="UP000694388"/>
    </source>
</evidence>
<keyword evidence="10 18" id="KW-0862">Zinc</keyword>
<keyword evidence="6 18" id="KW-0479">Metal-binding</keyword>
<feature type="short sequence motif" description="Cysteine switch" evidence="21">
    <location>
        <begin position="84"/>
        <end position="98"/>
    </location>
</feature>
<keyword evidence="15" id="KW-0865">Zymogen</keyword>
<evidence type="ECO:0000256" key="23">
    <source>
        <dbReference type="SAM" id="MobiDB-lite"/>
    </source>
</evidence>
<dbReference type="AlphaFoldDB" id="A0A8C4NFT2"/>
<feature type="binding site" evidence="19">
    <location>
        <position position="210"/>
    </location>
    <ligand>
        <name>Ca(2+)</name>
        <dbReference type="ChEBI" id="CHEBI:29108"/>
        <label>1</label>
    </ligand>
</feature>
<keyword evidence="8" id="KW-0677">Repeat</keyword>
<proteinExistence type="inferred from homology"/>
<evidence type="ECO:0000256" key="24">
    <source>
        <dbReference type="SAM" id="Phobius"/>
    </source>
</evidence>
<dbReference type="GO" id="GO:0005886">
    <property type="term" value="C:plasma membrane"/>
    <property type="evidence" value="ECO:0007669"/>
    <property type="project" value="TreeGrafter"/>
</dbReference>
<feature type="binding site" evidence="19">
    <location>
        <position position="192"/>
    </location>
    <ligand>
        <name>Zn(2+)</name>
        <dbReference type="ChEBI" id="CHEBI:29105"/>
        <label>1</label>
    </ligand>
</feature>
<dbReference type="CDD" id="cd04278">
    <property type="entry name" value="ZnMc_MMP"/>
    <property type="match status" value="1"/>
</dbReference>
<dbReference type="InterPro" id="IPR036375">
    <property type="entry name" value="Hemopexin-like_dom_sf"/>
</dbReference>
<dbReference type="Pfam" id="PF01471">
    <property type="entry name" value="PG_binding_1"/>
    <property type="match status" value="1"/>
</dbReference>
<dbReference type="PROSITE" id="PS51642">
    <property type="entry name" value="HEMOPEXIN_2"/>
    <property type="match status" value="4"/>
</dbReference>
<comment type="similarity">
    <text evidence="2">Belongs to the peptidase M10A family.</text>
</comment>
<feature type="signal peptide" evidence="25">
    <location>
        <begin position="1"/>
        <end position="21"/>
    </location>
</feature>
<dbReference type="CDD" id="cd00094">
    <property type="entry name" value="HX"/>
    <property type="match status" value="1"/>
</dbReference>
<feature type="binding site" evidence="19">
    <location>
        <position position="205"/>
    </location>
    <ligand>
        <name>Zn(2+)</name>
        <dbReference type="ChEBI" id="CHEBI:29105"/>
        <label>1</label>
    </ligand>
</feature>
<feature type="binding site" evidence="19">
    <location>
        <position position="167"/>
    </location>
    <ligand>
        <name>Ca(2+)</name>
        <dbReference type="ChEBI" id="CHEBI:29108"/>
        <label>2</label>
    </ligand>
</feature>
<evidence type="ECO:0000256" key="2">
    <source>
        <dbReference type="ARBA" id="ARBA00010370"/>
    </source>
</evidence>
<dbReference type="FunFam" id="3.40.390.10:FF:000005">
    <property type="entry name" value="Matrix metallopeptidase 16"/>
    <property type="match status" value="1"/>
</dbReference>
<protein>
    <submittedName>
        <fullName evidence="27">Matrix metallopeptidase 24</fullName>
    </submittedName>
</protein>
<dbReference type="SUPFAM" id="SSF47090">
    <property type="entry name" value="PGBD-like"/>
    <property type="match status" value="1"/>
</dbReference>
<dbReference type="InterPro" id="IPR021190">
    <property type="entry name" value="Pept_M10A"/>
</dbReference>
<dbReference type="SMART" id="SM00235">
    <property type="entry name" value="ZnMc"/>
    <property type="match status" value="1"/>
</dbReference>
<evidence type="ECO:0000313" key="27">
    <source>
        <dbReference type="Ensembl" id="ENSEBUP00000006035.1"/>
    </source>
</evidence>
<feature type="domain" description="Peptidase metallopeptidase" evidence="26">
    <location>
        <begin position="107"/>
        <end position="276"/>
    </location>
</feature>
<dbReference type="GO" id="GO:0031012">
    <property type="term" value="C:extracellular matrix"/>
    <property type="evidence" value="ECO:0007669"/>
    <property type="project" value="InterPro"/>
</dbReference>
<reference evidence="27" key="1">
    <citation type="submission" date="2025-08" db="UniProtKB">
        <authorList>
            <consortium name="Ensembl"/>
        </authorList>
    </citation>
    <scope>IDENTIFICATION</scope>
</reference>
<dbReference type="GO" id="GO:0006508">
    <property type="term" value="P:proteolysis"/>
    <property type="evidence" value="ECO:0007669"/>
    <property type="project" value="UniProtKB-KW"/>
</dbReference>
<evidence type="ECO:0000256" key="15">
    <source>
        <dbReference type="ARBA" id="ARBA00023145"/>
    </source>
</evidence>
<dbReference type="PRINTS" id="PR00138">
    <property type="entry name" value="MATRIXIN"/>
</dbReference>
<feature type="repeat" description="Hemopexin" evidence="22">
    <location>
        <begin position="326"/>
        <end position="374"/>
    </location>
</feature>
<evidence type="ECO:0000256" key="25">
    <source>
        <dbReference type="SAM" id="SignalP"/>
    </source>
</evidence>
<feature type="binding site" evidence="19">
    <location>
        <position position="201"/>
    </location>
    <ligand>
        <name>Ca(2+)</name>
        <dbReference type="ChEBI" id="CHEBI:29108"/>
        <label>2</label>
    </ligand>
</feature>
<dbReference type="GO" id="GO:0005615">
    <property type="term" value="C:extracellular space"/>
    <property type="evidence" value="ECO:0007669"/>
    <property type="project" value="TreeGrafter"/>
</dbReference>
<feature type="binding site" evidence="19">
    <location>
        <position position="177"/>
    </location>
    <ligand>
        <name>Zn(2+)</name>
        <dbReference type="ChEBI" id="CHEBI:29105"/>
        <label>1</label>
    </ligand>
</feature>
<keyword evidence="12 24" id="KW-1133">Transmembrane helix</keyword>
<evidence type="ECO:0000256" key="18">
    <source>
        <dbReference type="PIRSR" id="PIRSR001191-2"/>
    </source>
</evidence>
<feature type="transmembrane region" description="Helical" evidence="24">
    <location>
        <begin position="563"/>
        <end position="584"/>
    </location>
</feature>
<dbReference type="InterPro" id="IPR002477">
    <property type="entry name" value="Peptidoglycan-bd-like"/>
</dbReference>
<dbReference type="PIRSF" id="PIRSF001191">
    <property type="entry name" value="Peptidase_M10A_matrix"/>
    <property type="match status" value="1"/>
</dbReference>
<dbReference type="GO" id="GO:0030198">
    <property type="term" value="P:extracellular matrix organization"/>
    <property type="evidence" value="ECO:0007669"/>
    <property type="project" value="TreeGrafter"/>
</dbReference>
<keyword evidence="3" id="KW-0645">Protease</keyword>
<feature type="active site" evidence="17">
    <location>
        <position position="231"/>
    </location>
</feature>
<dbReference type="InterPro" id="IPR006026">
    <property type="entry name" value="Peptidase_Metallo"/>
</dbReference>
<evidence type="ECO:0000256" key="7">
    <source>
        <dbReference type="ARBA" id="ARBA00022729"/>
    </source>
</evidence>
<evidence type="ECO:0000256" key="3">
    <source>
        <dbReference type="ARBA" id="ARBA00022670"/>
    </source>
</evidence>
<feature type="binding site" evidence="19">
    <location>
        <position position="185"/>
    </location>
    <ligand>
        <name>Ca(2+)</name>
        <dbReference type="ChEBI" id="CHEBI:29108"/>
        <label>3</label>
    </ligand>
</feature>
<keyword evidence="4" id="KW-0165">Cleavage on pair of basic residues</keyword>
<feature type="repeat" description="Hemopexin" evidence="22">
    <location>
        <begin position="422"/>
        <end position="470"/>
    </location>
</feature>
<comment type="subcellular location">
    <subcellularLocation>
        <location evidence="1">Membrane</location>
        <topology evidence="1">Single-pass type I membrane protein</topology>
    </subcellularLocation>
</comment>
<evidence type="ECO:0000259" key="26">
    <source>
        <dbReference type="SMART" id="SM00235"/>
    </source>
</evidence>
<accession>A0A8C4NFT2</accession>
<feature type="chain" id="PRO_5034675335" evidence="25">
    <location>
        <begin position="22"/>
        <end position="606"/>
    </location>
</feature>
<evidence type="ECO:0000256" key="1">
    <source>
        <dbReference type="ARBA" id="ARBA00004479"/>
    </source>
</evidence>
<feature type="binding site" evidence="19">
    <location>
        <position position="184"/>
    </location>
    <ligand>
        <name>Ca(2+)</name>
        <dbReference type="ChEBI" id="CHEBI:29108"/>
        <label>3</label>
    </ligand>
</feature>
<evidence type="ECO:0000256" key="9">
    <source>
        <dbReference type="ARBA" id="ARBA00022801"/>
    </source>
</evidence>
<evidence type="ECO:0000256" key="17">
    <source>
        <dbReference type="PIRSR" id="PIRSR001191-1"/>
    </source>
</evidence>
<dbReference type="PANTHER" id="PTHR10201:SF138">
    <property type="entry name" value="MATRIX METALLOPROTEINASE-24"/>
    <property type="match status" value="1"/>
</dbReference>
<dbReference type="Proteomes" id="UP000694388">
    <property type="component" value="Unplaced"/>
</dbReference>
<evidence type="ECO:0000256" key="10">
    <source>
        <dbReference type="ARBA" id="ARBA00022833"/>
    </source>
</evidence>
<evidence type="ECO:0000256" key="6">
    <source>
        <dbReference type="ARBA" id="ARBA00022723"/>
    </source>
</evidence>
<keyword evidence="16" id="KW-1015">Disulfide bond</keyword>
<feature type="binding site" evidence="19">
    <location>
        <position position="207"/>
    </location>
    <ligand>
        <name>Ca(2+)</name>
        <dbReference type="ChEBI" id="CHEBI:29108"/>
        <label>3</label>
    </ligand>
</feature>
<dbReference type="InterPro" id="IPR018487">
    <property type="entry name" value="Hemopexin-like_repeat"/>
</dbReference>
<comment type="cofactor">
    <cofactor evidence="19">
        <name>Ca(2+)</name>
        <dbReference type="ChEBI" id="CHEBI:29108"/>
    </cofactor>
    <text evidence="19">Can bind about 5 Ca(2+) ions per subunit.</text>
</comment>
<reference evidence="27" key="2">
    <citation type="submission" date="2025-09" db="UniProtKB">
        <authorList>
            <consortium name="Ensembl"/>
        </authorList>
    </citation>
    <scope>IDENTIFICATION</scope>
</reference>
<dbReference type="GO" id="GO:0030574">
    <property type="term" value="P:collagen catabolic process"/>
    <property type="evidence" value="ECO:0007669"/>
    <property type="project" value="TreeGrafter"/>
</dbReference>
<feature type="binding site" description="in inhibited form" evidence="19">
    <location>
        <position position="86"/>
    </location>
    <ligand>
        <name>Zn(2+)</name>
        <dbReference type="ChEBI" id="CHEBI:29105"/>
        <label>2</label>
        <note>catalytic</note>
    </ligand>
</feature>
<dbReference type="PANTHER" id="PTHR10201">
    <property type="entry name" value="MATRIX METALLOPROTEINASE"/>
    <property type="match status" value="1"/>
</dbReference>
<dbReference type="Gene3D" id="2.110.10.10">
    <property type="entry name" value="Hemopexin-like domain"/>
    <property type="match status" value="1"/>
</dbReference>
<sequence>MRTFWSTLALGLAALLSPAQGAFQPQVWLEKYGYLHKGDADLQQPRLLAQAISAMQYMYGLNSTGWLDNTTLIDPSSKRWMRRPRCGVLDRPISGGVVGRRRRYALTGQKWHHRRITYSLQNYTPKVGEVKTHQAIRRAFNVWQRVTPLSFEEVEYAEVQSGRREADILIFFASGFHRDSSPFDGEGGFLAHAYFPGPGIGGDTHFDADEPWTLGNKNNDGNDLFLVAVHELGHALGLEHSNDPAAIMAPFYQYMDTEDFVLPRDDVLGVQQIYGPPKKDSEPTKQPWPLAPHRHELPSWPSRPGKRPRLPNQPAERKPDFTSSLPTICQGNFDTVALLRGELFVFKDRWFWQIRNNHVLEGYPVLINKFWQGLPPGIDAAYERPDGKLVFFKGNRFWVFNENGPEPGYPRPLRELGHGVPHDRVDTALWWDIPNKTYFFRGDRYWRFNEEKRTVDATYPKSIDIWKGVPDSPKGAFVDNKETYTYFYKGKDYWKFNNNRLLVEPGYPKSMLHDWLGCSRAPHARGPVAPGLPALPGMDGAVAVGSGVAGGGGGGASASPMNVVAVVIPSTFVVCALALACTLLQLKQKGAQAYVARCKRSMQQWV</sequence>
<evidence type="ECO:0000256" key="22">
    <source>
        <dbReference type="PROSITE-ProRule" id="PRU01011"/>
    </source>
</evidence>
<dbReference type="SMART" id="SM00120">
    <property type="entry name" value="HX"/>
    <property type="match status" value="4"/>
</dbReference>
<evidence type="ECO:0000256" key="14">
    <source>
        <dbReference type="ARBA" id="ARBA00023136"/>
    </source>
</evidence>
<dbReference type="FunFam" id="2.110.10.10:FF:000001">
    <property type="entry name" value="Matrix metallopeptidase 24"/>
    <property type="match status" value="1"/>
</dbReference>
<dbReference type="GO" id="GO:0008270">
    <property type="term" value="F:zinc ion binding"/>
    <property type="evidence" value="ECO:0007669"/>
    <property type="project" value="InterPro"/>
</dbReference>
<keyword evidence="5 24" id="KW-0812">Transmembrane</keyword>
<evidence type="ECO:0000256" key="16">
    <source>
        <dbReference type="ARBA" id="ARBA00023157"/>
    </source>
</evidence>
<dbReference type="SUPFAM" id="SSF50923">
    <property type="entry name" value="Hemopexin-like domain"/>
    <property type="match status" value="1"/>
</dbReference>
<feature type="repeat" description="Hemopexin" evidence="22">
    <location>
        <begin position="375"/>
        <end position="420"/>
    </location>
</feature>
<organism evidence="27 28">
    <name type="scientific">Eptatretus burgeri</name>
    <name type="common">Inshore hagfish</name>
    <dbReference type="NCBI Taxonomy" id="7764"/>
    <lineage>
        <taxon>Eukaryota</taxon>
        <taxon>Metazoa</taxon>
        <taxon>Chordata</taxon>
        <taxon>Craniata</taxon>
        <taxon>Vertebrata</taxon>
        <taxon>Cyclostomata</taxon>
        <taxon>Myxini</taxon>
        <taxon>Myxiniformes</taxon>
        <taxon>Myxinidae</taxon>
        <taxon>Eptatretinae</taxon>
        <taxon>Eptatretus</taxon>
    </lineage>
</organism>
<keyword evidence="11 19" id="KW-0106">Calcium</keyword>
<evidence type="ECO:0000256" key="8">
    <source>
        <dbReference type="ARBA" id="ARBA00022737"/>
    </source>
</evidence>
<feature type="repeat" description="Hemopexin" evidence="22">
    <location>
        <begin position="471"/>
        <end position="518"/>
    </location>
</feature>
<feature type="binding site" evidence="19">
    <location>
        <position position="379"/>
    </location>
    <ligand>
        <name>Ca(2+)</name>
        <dbReference type="ChEBI" id="CHEBI:29108"/>
        <label>4</label>
    </ligand>
</feature>
<feature type="binding site" evidence="19">
    <location>
        <position position="210"/>
    </location>
    <ligand>
        <name>Ca(2+)</name>
        <dbReference type="ChEBI" id="CHEBI:29108"/>
        <label>3</label>
    </ligand>
</feature>
<feature type="binding site" evidence="18">
    <location>
        <position position="240"/>
    </location>
    <ligand>
        <name>Zn(2+)</name>
        <dbReference type="ChEBI" id="CHEBI:29105"/>
        <label>2</label>
        <note>catalytic</note>
    </ligand>
</feature>
<feature type="binding site" evidence="19">
    <location>
        <position position="248"/>
    </location>
    <ligand>
        <name>Zn(2+)</name>
        <dbReference type="ChEBI" id="CHEBI:29105"/>
        <label>2</label>
        <note>catalytic</note>
    </ligand>
</feature>
<dbReference type="Pfam" id="PF11857">
    <property type="entry name" value="DUF3377"/>
    <property type="match status" value="1"/>
</dbReference>